<evidence type="ECO:0000256" key="8">
    <source>
        <dbReference type="SAM" id="MobiDB-lite"/>
    </source>
</evidence>
<dbReference type="PANTHER" id="PTHR42682">
    <property type="entry name" value="HYDROGENASE-4 COMPONENT F"/>
    <property type="match status" value="1"/>
</dbReference>
<evidence type="ECO:0000313" key="12">
    <source>
        <dbReference type="EMBL" id="MEC5344525.1"/>
    </source>
</evidence>
<keyword evidence="2" id="KW-1003">Cell membrane</keyword>
<feature type="transmembrane region" description="Helical" evidence="9">
    <location>
        <begin position="75"/>
        <end position="95"/>
    </location>
</feature>
<dbReference type="NCBIfam" id="NF005044">
    <property type="entry name" value="PRK06458.1-4"/>
    <property type="match status" value="1"/>
</dbReference>
<feature type="transmembrane region" description="Helical" evidence="9">
    <location>
        <begin position="318"/>
        <end position="342"/>
    </location>
</feature>
<keyword evidence="13" id="KW-1185">Reference proteome</keyword>
<evidence type="ECO:0000256" key="1">
    <source>
        <dbReference type="ARBA" id="ARBA00004651"/>
    </source>
</evidence>
<dbReference type="PRINTS" id="PR01434">
    <property type="entry name" value="NADHDHGNASE5"/>
</dbReference>
<gene>
    <name evidence="12" type="ORF">VSX58_18180</name>
</gene>
<feature type="domain" description="NADH-Ubiquinone oxidoreductase (complex I) chain 5 N-terminal" evidence="11">
    <location>
        <begin position="70"/>
        <end position="101"/>
    </location>
</feature>
<dbReference type="InterPro" id="IPR001516">
    <property type="entry name" value="Proton_antipo_N"/>
</dbReference>
<evidence type="ECO:0000256" key="4">
    <source>
        <dbReference type="ARBA" id="ARBA00022989"/>
    </source>
</evidence>
<feature type="transmembrane region" description="Helical" evidence="9">
    <location>
        <begin position="379"/>
        <end position="397"/>
    </location>
</feature>
<accession>A0ABU6JVG0</accession>
<feature type="transmembrane region" description="Helical" evidence="9">
    <location>
        <begin position="6"/>
        <end position="27"/>
    </location>
</feature>
<evidence type="ECO:0000259" key="10">
    <source>
        <dbReference type="Pfam" id="PF00361"/>
    </source>
</evidence>
<feature type="domain" description="NADH:quinone oxidoreductase/Mrp antiporter transmembrane" evidence="10">
    <location>
        <begin position="132"/>
        <end position="425"/>
    </location>
</feature>
<feature type="transmembrane region" description="Helical" evidence="9">
    <location>
        <begin position="168"/>
        <end position="188"/>
    </location>
</feature>
<evidence type="ECO:0000256" key="7">
    <source>
        <dbReference type="RuleBase" id="RU000320"/>
    </source>
</evidence>
<dbReference type="InterPro" id="IPR001750">
    <property type="entry name" value="ND/Mrp_TM"/>
</dbReference>
<evidence type="ECO:0000313" key="13">
    <source>
        <dbReference type="Proteomes" id="UP001309705"/>
    </source>
</evidence>
<feature type="transmembrane region" description="Helical" evidence="9">
    <location>
        <begin position="417"/>
        <end position="437"/>
    </location>
</feature>
<dbReference type="PANTHER" id="PTHR42682:SF5">
    <property type="entry name" value="HYDROGENASE-4 COMPONENT F"/>
    <property type="match status" value="1"/>
</dbReference>
<reference evidence="12 13" key="1">
    <citation type="journal article" date="2017" name="Int. J. Syst. Evol. Microbiol.">
        <title>Brenneria populi subsp. brevivirga subsp. nov. isolated from symptomatic bark of Populus x euramericana canker, and description of Brenneria populi subsp. populi subsp. nov.</title>
        <authorList>
            <person name="Zheng M.H."/>
            <person name="Piao C.G."/>
            <person name="Xue H."/>
            <person name="Guo M.W."/>
            <person name="Li Y."/>
        </authorList>
    </citation>
    <scope>NUCLEOTIDE SEQUENCE [LARGE SCALE GENOMIC DNA]</scope>
    <source>
        <strain evidence="12 13">D9-5</strain>
    </source>
</reference>
<dbReference type="Pfam" id="PF00361">
    <property type="entry name" value="Proton_antipo_M"/>
    <property type="match status" value="1"/>
</dbReference>
<keyword evidence="5" id="KW-0560">Oxidoreductase</keyword>
<proteinExistence type="predicted"/>
<organism evidence="12 13">
    <name type="scientific">Brenneria populi</name>
    <dbReference type="NCBI Taxonomy" id="1505588"/>
    <lineage>
        <taxon>Bacteria</taxon>
        <taxon>Pseudomonadati</taxon>
        <taxon>Pseudomonadota</taxon>
        <taxon>Gammaproteobacteria</taxon>
        <taxon>Enterobacterales</taxon>
        <taxon>Pectobacteriaceae</taxon>
        <taxon>Brenneria</taxon>
    </lineage>
</organism>
<evidence type="ECO:0000256" key="3">
    <source>
        <dbReference type="ARBA" id="ARBA00022692"/>
    </source>
</evidence>
<feature type="region of interest" description="Disordered" evidence="8">
    <location>
        <begin position="498"/>
        <end position="549"/>
    </location>
</feature>
<dbReference type="Pfam" id="PF00662">
    <property type="entry name" value="Proton_antipo_N"/>
    <property type="match status" value="1"/>
</dbReference>
<dbReference type="InterPro" id="IPR052175">
    <property type="entry name" value="ComplexI-like_HydComp"/>
</dbReference>
<comment type="subcellular location">
    <subcellularLocation>
        <location evidence="1">Cell membrane</location>
        <topology evidence="1">Multi-pass membrane protein</topology>
    </subcellularLocation>
    <subcellularLocation>
        <location evidence="7">Membrane</location>
        <topology evidence="7">Multi-pass membrane protein</topology>
    </subcellularLocation>
</comment>
<feature type="transmembrane region" description="Helical" evidence="9">
    <location>
        <begin position="254"/>
        <end position="275"/>
    </location>
</feature>
<dbReference type="EMBL" id="JAYWTM010000024">
    <property type="protein sequence ID" value="MEC5344525.1"/>
    <property type="molecule type" value="Genomic_DNA"/>
</dbReference>
<protein>
    <submittedName>
        <fullName evidence="12">Hydrogenase 4 subunit F</fullName>
    </submittedName>
</protein>
<feature type="transmembrane region" description="Helical" evidence="9">
    <location>
        <begin position="287"/>
        <end position="306"/>
    </location>
</feature>
<sequence>MTSTDLLLPLLAVPLAAALLAFLCRFGGGRARTLVSLIHLLGIIALLALAMRQVWLVYRFGEILALHNWLHLDSLSALFLAILGIIGFITGWYSMGYMRHEVNGGEITVTTLCDYYGFFHLFLFTMLLVITSNNLIMMWVAVEATTLSSAFLVGLYGQRSSLEAAWKYIIICTVGVAFGLYGTVLVYANAAGVMAEPGNAIFWTEVLKHAGELDGTLMHLAFIFIIIGFGTKTGLFPMHAWLPDAHSEAPSPTSALLSAVLLNCALLVIVRYYIIVSAAIGDDFPRLLLLVFGMLSVAIAAFLILVQRDMKRLLAYSSVENMGLIAVALGIGGPLGIFAALLHTLNHSLAKTLLFCGSGNVLLKYGTRDMDAIKGVMRVAPLTGALLAGGALALGGMPPFNVFLSEFMTVSAGLGAGHIWLTIILLLLLTVVLAGLVRMVAGTVLGGSPQAVAKGELGIMTTAPMALLLILMLVMGTHIPQPAIRLLENATAIVADAGAGQRNERESEIPLPSPWRYSAQRAAPADAPRFHAAERSAPTPFRQEMYRDE</sequence>
<feature type="transmembrane region" description="Helical" evidence="9">
    <location>
        <begin position="107"/>
        <end position="130"/>
    </location>
</feature>
<evidence type="ECO:0000259" key="11">
    <source>
        <dbReference type="Pfam" id="PF00662"/>
    </source>
</evidence>
<evidence type="ECO:0000256" key="6">
    <source>
        <dbReference type="ARBA" id="ARBA00023136"/>
    </source>
</evidence>
<feature type="transmembrane region" description="Helical" evidence="9">
    <location>
        <begin position="217"/>
        <end position="242"/>
    </location>
</feature>
<name>A0ABU6JVG0_9GAMM</name>
<evidence type="ECO:0000256" key="9">
    <source>
        <dbReference type="SAM" id="Phobius"/>
    </source>
</evidence>
<keyword evidence="6 9" id="KW-0472">Membrane</keyword>
<dbReference type="RefSeq" id="WP_327619328.1">
    <property type="nucleotide sequence ID" value="NZ_JAYWTM010000024.1"/>
</dbReference>
<keyword evidence="3 7" id="KW-0812">Transmembrane</keyword>
<comment type="caution">
    <text evidence="12">The sequence shown here is derived from an EMBL/GenBank/DDBJ whole genome shotgun (WGS) entry which is preliminary data.</text>
</comment>
<feature type="transmembrane region" description="Helical" evidence="9">
    <location>
        <begin position="34"/>
        <end position="55"/>
    </location>
</feature>
<dbReference type="Proteomes" id="UP001309705">
    <property type="component" value="Unassembled WGS sequence"/>
</dbReference>
<evidence type="ECO:0000256" key="2">
    <source>
        <dbReference type="ARBA" id="ARBA00022475"/>
    </source>
</evidence>
<evidence type="ECO:0000256" key="5">
    <source>
        <dbReference type="ARBA" id="ARBA00023002"/>
    </source>
</evidence>
<keyword evidence="4 9" id="KW-1133">Transmembrane helix</keyword>
<feature type="transmembrane region" description="Helical" evidence="9">
    <location>
        <begin position="457"/>
        <end position="479"/>
    </location>
</feature>